<sequence length="283" mass="30454">MFTGKTINLGVIGNPIGHSLSPAMQNAGIQAAGLDYAYIAMPVRNENLKEAVAGLKALGFRGFNVTIPHKQAIMEYLDEIHEDAKIIGAVNAVKNEDGHLTGYNTDVTGFIDGMKQQGFSPAGKNAILLGAGGAARAIIWGLIKEKVKSLTIGVRNVAKVQPVADYFSHYLPIEVLDWHSPEFAAKLSGAQLLINSTPLGMAPKTDAMPPVDWSKVQPDTFVYDIIYTPAETLFLRTAREHGCRTLNGEAMLVGQGAEAFRLWTGQVLPQEPMAAALRSALED</sequence>
<evidence type="ECO:0000256" key="5">
    <source>
        <dbReference type="ARBA" id="ARBA00023002"/>
    </source>
</evidence>
<dbReference type="InterPro" id="IPR046346">
    <property type="entry name" value="Aminoacid_DH-like_N_sf"/>
</dbReference>
<keyword evidence="4 7" id="KW-0521">NADP</keyword>
<dbReference type="GO" id="GO:0050661">
    <property type="term" value="F:NADP binding"/>
    <property type="evidence" value="ECO:0007669"/>
    <property type="project" value="InterPro"/>
</dbReference>
<dbReference type="GO" id="GO:0004764">
    <property type="term" value="F:shikimate 3-dehydrogenase (NADP+) activity"/>
    <property type="evidence" value="ECO:0007669"/>
    <property type="project" value="UniProtKB-UniRule"/>
</dbReference>
<evidence type="ECO:0000256" key="4">
    <source>
        <dbReference type="ARBA" id="ARBA00022857"/>
    </source>
</evidence>
<dbReference type="Gene3D" id="3.40.50.10860">
    <property type="entry name" value="Leucine Dehydrogenase, chain A, domain 1"/>
    <property type="match status" value="1"/>
</dbReference>
<dbReference type="GO" id="GO:0009073">
    <property type="term" value="P:aromatic amino acid family biosynthetic process"/>
    <property type="evidence" value="ECO:0007669"/>
    <property type="project" value="UniProtKB-KW"/>
</dbReference>
<feature type="active site" description="Proton acceptor" evidence="7">
    <location>
        <position position="70"/>
    </location>
</feature>
<comment type="pathway">
    <text evidence="1 7">Metabolic intermediate biosynthesis; chorismate biosynthesis; chorismate from D-erythrose 4-phosphate and phosphoenolpyruvate: step 4/7.</text>
</comment>
<comment type="similarity">
    <text evidence="7">Belongs to the shikimate dehydrogenase family.</text>
</comment>
<feature type="domain" description="Shikimate dehydrogenase substrate binding N-terminal" evidence="8">
    <location>
        <begin position="11"/>
        <end position="93"/>
    </location>
</feature>
<dbReference type="EMBL" id="VUNR01000007">
    <property type="protein sequence ID" value="MSU08379.1"/>
    <property type="molecule type" value="Genomic_DNA"/>
</dbReference>
<dbReference type="NCBIfam" id="NF001319">
    <property type="entry name" value="PRK00258.3-3"/>
    <property type="match status" value="1"/>
</dbReference>
<name>A0A6I2UFE9_9FIRM</name>
<feature type="binding site" evidence="7">
    <location>
        <begin position="19"/>
        <end position="21"/>
    </location>
    <ligand>
        <name>shikimate</name>
        <dbReference type="ChEBI" id="CHEBI:36208"/>
    </ligand>
</feature>
<dbReference type="GeneID" id="96778303"/>
<dbReference type="NCBIfam" id="TIGR00507">
    <property type="entry name" value="aroE"/>
    <property type="match status" value="1"/>
</dbReference>
<accession>A0A6I2UFE9</accession>
<gene>
    <name evidence="7" type="primary">aroE</name>
    <name evidence="10" type="ORF">FYJ84_05190</name>
</gene>
<evidence type="ECO:0000256" key="7">
    <source>
        <dbReference type="HAMAP-Rule" id="MF_00222"/>
    </source>
</evidence>
<evidence type="ECO:0000259" key="9">
    <source>
        <dbReference type="Pfam" id="PF18317"/>
    </source>
</evidence>
<dbReference type="InterPro" id="IPR013708">
    <property type="entry name" value="Shikimate_DH-bd_N"/>
</dbReference>
<comment type="function">
    <text evidence="7">Involved in the biosynthesis of the chorismate, which leads to the biosynthesis of aromatic amino acids. Catalyzes the reversible NADPH linked reduction of 3-dehydroshikimate (DHSA) to yield shikimate (SA).</text>
</comment>
<keyword evidence="5 7" id="KW-0560">Oxidoreductase</keyword>
<feature type="binding site" evidence="7">
    <location>
        <position position="66"/>
    </location>
    <ligand>
        <name>shikimate</name>
        <dbReference type="ChEBI" id="CHEBI:36208"/>
    </ligand>
</feature>
<keyword evidence="3 7" id="KW-0028">Amino-acid biosynthesis</keyword>
<dbReference type="FunFam" id="3.40.50.10860:FF:000004">
    <property type="entry name" value="Quinate/shikimate dehydrogenase"/>
    <property type="match status" value="1"/>
</dbReference>
<comment type="caution">
    <text evidence="10">The sequence shown here is derived from an EMBL/GenBank/DDBJ whole genome shotgun (WGS) entry which is preliminary data.</text>
</comment>
<feature type="binding site" evidence="7">
    <location>
        <position position="255"/>
    </location>
    <ligand>
        <name>shikimate</name>
        <dbReference type="ChEBI" id="CHEBI:36208"/>
    </ligand>
</feature>
<dbReference type="EC" id="1.1.1.25" evidence="2 7"/>
<feature type="binding site" evidence="7">
    <location>
        <position position="248"/>
    </location>
    <ligand>
        <name>NADP(+)</name>
        <dbReference type="ChEBI" id="CHEBI:58349"/>
    </ligand>
</feature>
<dbReference type="SUPFAM" id="SSF53223">
    <property type="entry name" value="Aminoacid dehydrogenase-like, N-terminal domain"/>
    <property type="match status" value="1"/>
</dbReference>
<reference evidence="10 11" key="1">
    <citation type="submission" date="2019-08" db="EMBL/GenBank/DDBJ databases">
        <title>In-depth cultivation of the pig gut microbiome towards novel bacterial diversity and tailored functional studies.</title>
        <authorList>
            <person name="Wylensek D."/>
            <person name="Hitch T.C.A."/>
            <person name="Clavel T."/>
        </authorList>
    </citation>
    <scope>NUCLEOTIDE SEQUENCE [LARGE SCALE GENOMIC DNA]</scope>
    <source>
        <strain evidence="10 11">WCA-693-APC-5D-A</strain>
    </source>
</reference>
<dbReference type="GO" id="GO:0008652">
    <property type="term" value="P:amino acid biosynthetic process"/>
    <property type="evidence" value="ECO:0007669"/>
    <property type="project" value="UniProtKB-KW"/>
</dbReference>
<comment type="caution">
    <text evidence="7">Lacks conserved residue(s) required for the propagation of feature annotation.</text>
</comment>
<feature type="binding site" evidence="7">
    <location>
        <position position="82"/>
    </location>
    <ligand>
        <name>NADP(+)</name>
        <dbReference type="ChEBI" id="CHEBI:58349"/>
    </ligand>
</feature>
<dbReference type="HAMAP" id="MF_00222">
    <property type="entry name" value="Shikimate_DH_AroE"/>
    <property type="match status" value="1"/>
</dbReference>
<dbReference type="AlphaFoldDB" id="A0A6I2UFE9"/>
<evidence type="ECO:0000259" key="8">
    <source>
        <dbReference type="Pfam" id="PF08501"/>
    </source>
</evidence>
<dbReference type="NCBIfam" id="NF001314">
    <property type="entry name" value="PRK00258.2-2"/>
    <property type="match status" value="1"/>
</dbReference>
<dbReference type="InterPro" id="IPR011342">
    <property type="entry name" value="Shikimate_DH"/>
</dbReference>
<feature type="binding site" evidence="7">
    <location>
        <position position="227"/>
    </location>
    <ligand>
        <name>shikimate</name>
        <dbReference type="ChEBI" id="CHEBI:36208"/>
    </ligand>
</feature>
<protein>
    <recommendedName>
        <fullName evidence="2 7">Shikimate dehydrogenase (NADP(+))</fullName>
        <shortName evidence="7">SDH</shortName>
        <ecNumber evidence="2 7">1.1.1.25</ecNumber>
    </recommendedName>
</protein>
<evidence type="ECO:0000256" key="1">
    <source>
        <dbReference type="ARBA" id="ARBA00004871"/>
    </source>
</evidence>
<proteinExistence type="inferred from homology"/>
<dbReference type="Pfam" id="PF08501">
    <property type="entry name" value="Shikimate_dh_N"/>
    <property type="match status" value="1"/>
</dbReference>
<keyword evidence="11" id="KW-1185">Reference proteome</keyword>
<dbReference type="GO" id="GO:0019632">
    <property type="term" value="P:shikimate metabolic process"/>
    <property type="evidence" value="ECO:0007669"/>
    <property type="project" value="InterPro"/>
</dbReference>
<dbReference type="GO" id="GO:0009423">
    <property type="term" value="P:chorismate biosynthetic process"/>
    <property type="evidence" value="ECO:0007669"/>
    <property type="project" value="UniProtKB-UniRule"/>
</dbReference>
<dbReference type="Gene3D" id="3.40.50.720">
    <property type="entry name" value="NAD(P)-binding Rossmann-like Domain"/>
    <property type="match status" value="1"/>
</dbReference>
<organism evidence="10 11">
    <name type="scientific">Anaerovibrio slackiae</name>
    <dbReference type="NCBI Taxonomy" id="2652309"/>
    <lineage>
        <taxon>Bacteria</taxon>
        <taxon>Bacillati</taxon>
        <taxon>Bacillota</taxon>
        <taxon>Negativicutes</taxon>
        <taxon>Selenomonadales</taxon>
        <taxon>Selenomonadaceae</taxon>
        <taxon>Anaerovibrio</taxon>
    </lineage>
</organism>
<dbReference type="RefSeq" id="WP_154406543.1">
    <property type="nucleotide sequence ID" value="NZ_JAQXJM010000035.1"/>
</dbReference>
<evidence type="ECO:0000256" key="6">
    <source>
        <dbReference type="ARBA" id="ARBA00023141"/>
    </source>
</evidence>
<feature type="binding site" evidence="7">
    <location>
        <position position="106"/>
    </location>
    <ligand>
        <name>shikimate</name>
        <dbReference type="ChEBI" id="CHEBI:36208"/>
    </ligand>
</feature>
<dbReference type="Pfam" id="PF18317">
    <property type="entry name" value="SDH_C"/>
    <property type="match status" value="1"/>
</dbReference>
<keyword evidence="6 7" id="KW-0057">Aromatic amino acid biosynthesis</keyword>
<comment type="catalytic activity">
    <reaction evidence="7">
        <text>shikimate + NADP(+) = 3-dehydroshikimate + NADPH + H(+)</text>
        <dbReference type="Rhea" id="RHEA:17737"/>
        <dbReference type="ChEBI" id="CHEBI:15378"/>
        <dbReference type="ChEBI" id="CHEBI:16630"/>
        <dbReference type="ChEBI" id="CHEBI:36208"/>
        <dbReference type="ChEBI" id="CHEBI:57783"/>
        <dbReference type="ChEBI" id="CHEBI:58349"/>
        <dbReference type="EC" id="1.1.1.25"/>
    </reaction>
</comment>
<comment type="subunit">
    <text evidence="7">Homodimer.</text>
</comment>
<dbReference type="InterPro" id="IPR041121">
    <property type="entry name" value="SDH_C"/>
</dbReference>
<dbReference type="Proteomes" id="UP000433181">
    <property type="component" value="Unassembled WGS sequence"/>
</dbReference>
<dbReference type="SUPFAM" id="SSF51735">
    <property type="entry name" value="NAD(P)-binding Rossmann-fold domains"/>
    <property type="match status" value="1"/>
</dbReference>
<dbReference type="PANTHER" id="PTHR21089:SF1">
    <property type="entry name" value="BIFUNCTIONAL 3-DEHYDROQUINATE DEHYDRATASE_SHIKIMATE DEHYDROGENASE, CHLOROPLASTIC"/>
    <property type="match status" value="1"/>
</dbReference>
<dbReference type="CDD" id="cd01065">
    <property type="entry name" value="NAD_bind_Shikimate_DH"/>
    <property type="match status" value="1"/>
</dbReference>
<dbReference type="InterPro" id="IPR022893">
    <property type="entry name" value="Shikimate_DH_fam"/>
</dbReference>
<feature type="binding site" evidence="7">
    <location>
        <begin position="130"/>
        <end position="134"/>
    </location>
    <ligand>
        <name>NADP(+)</name>
        <dbReference type="ChEBI" id="CHEBI:58349"/>
    </ligand>
</feature>
<dbReference type="InterPro" id="IPR036291">
    <property type="entry name" value="NAD(P)-bd_dom_sf"/>
</dbReference>
<evidence type="ECO:0000256" key="2">
    <source>
        <dbReference type="ARBA" id="ARBA00012962"/>
    </source>
</evidence>
<dbReference type="UniPathway" id="UPA00053">
    <property type="reaction ID" value="UER00087"/>
</dbReference>
<evidence type="ECO:0000313" key="11">
    <source>
        <dbReference type="Proteomes" id="UP000433181"/>
    </source>
</evidence>
<feature type="binding site" evidence="7">
    <location>
        <position position="225"/>
    </location>
    <ligand>
        <name>NADP(+)</name>
        <dbReference type="ChEBI" id="CHEBI:58349"/>
    </ligand>
</feature>
<feature type="binding site" evidence="7">
    <location>
        <position position="91"/>
    </location>
    <ligand>
        <name>shikimate</name>
        <dbReference type="ChEBI" id="CHEBI:36208"/>
    </ligand>
</feature>
<dbReference type="PANTHER" id="PTHR21089">
    <property type="entry name" value="SHIKIMATE DEHYDROGENASE"/>
    <property type="match status" value="1"/>
</dbReference>
<feature type="domain" description="SDH C-terminal" evidence="9">
    <location>
        <begin position="250"/>
        <end position="278"/>
    </location>
</feature>
<evidence type="ECO:0000313" key="10">
    <source>
        <dbReference type="EMBL" id="MSU08379.1"/>
    </source>
</evidence>
<evidence type="ECO:0000256" key="3">
    <source>
        <dbReference type="ARBA" id="ARBA00022605"/>
    </source>
</evidence>